<dbReference type="OrthoDB" id="2958217at2759"/>
<sequence length="357" mass="40492">MESVHDRFIPSGVQPRISPAQICLFLQQCEKYHDHSRLDDSRLYNKPITITLVDVMESRLVTGSSRDRYFALSYVWGELSMFQATMTNKPLLEMPGSLNKFAKEIPKLIQDAISFVLAMGERYLWVDSLCIEQDNPSQKHDQISQMDGIYSQAVATIVALSSPSAASALPGVLIDNLAALASYESTHDLGSRAEAKLAASLEQIISESHYETRVWTFQERLLSKRCLLFTNTGVYFQCSEILMLVYNKGFTLRELNFNVLPECILSKNNFGSDWTSAFSGYARLVRDYSKRHLSYASDALNAFGGILKLFKHRFEGDIISGLPVRVLDEALLWVPVNEDAQQRIRNNYFPSWSWAGW</sequence>
<evidence type="ECO:0000259" key="1">
    <source>
        <dbReference type="Pfam" id="PF06985"/>
    </source>
</evidence>
<dbReference type="PANTHER" id="PTHR33112:SF12">
    <property type="entry name" value="HETEROKARYON INCOMPATIBILITY DOMAIN-CONTAINING PROTEIN"/>
    <property type="match status" value="1"/>
</dbReference>
<dbReference type="Proteomes" id="UP000235786">
    <property type="component" value="Unassembled WGS sequence"/>
</dbReference>
<dbReference type="InterPro" id="IPR010730">
    <property type="entry name" value="HET"/>
</dbReference>
<evidence type="ECO:0000313" key="2">
    <source>
        <dbReference type="EMBL" id="PMD32184.1"/>
    </source>
</evidence>
<feature type="non-terminal residue" evidence="2">
    <location>
        <position position="357"/>
    </location>
</feature>
<dbReference type="EMBL" id="KZ613960">
    <property type="protein sequence ID" value="PMD32184.1"/>
    <property type="molecule type" value="Genomic_DNA"/>
</dbReference>
<reference evidence="2 3" key="1">
    <citation type="submission" date="2016-04" db="EMBL/GenBank/DDBJ databases">
        <title>A degradative enzymes factory behind the ericoid mycorrhizal symbiosis.</title>
        <authorList>
            <consortium name="DOE Joint Genome Institute"/>
            <person name="Martino E."/>
            <person name="Morin E."/>
            <person name="Grelet G."/>
            <person name="Kuo A."/>
            <person name="Kohler A."/>
            <person name="Daghino S."/>
            <person name="Barry K."/>
            <person name="Choi C."/>
            <person name="Cichocki N."/>
            <person name="Clum A."/>
            <person name="Copeland A."/>
            <person name="Hainaut M."/>
            <person name="Haridas S."/>
            <person name="Labutti K."/>
            <person name="Lindquist E."/>
            <person name="Lipzen A."/>
            <person name="Khouja H.-R."/>
            <person name="Murat C."/>
            <person name="Ohm R."/>
            <person name="Olson A."/>
            <person name="Spatafora J."/>
            <person name="Veneault-Fourrey C."/>
            <person name="Henrissat B."/>
            <person name="Grigoriev I."/>
            <person name="Martin F."/>
            <person name="Perotto S."/>
        </authorList>
    </citation>
    <scope>NUCLEOTIDE SEQUENCE [LARGE SCALE GENOMIC DNA]</scope>
    <source>
        <strain evidence="2 3">F</strain>
    </source>
</reference>
<organism evidence="2 3">
    <name type="scientific">Hyaloscypha variabilis (strain UAMH 11265 / GT02V1 / F)</name>
    <name type="common">Meliniomyces variabilis</name>
    <dbReference type="NCBI Taxonomy" id="1149755"/>
    <lineage>
        <taxon>Eukaryota</taxon>
        <taxon>Fungi</taxon>
        <taxon>Dikarya</taxon>
        <taxon>Ascomycota</taxon>
        <taxon>Pezizomycotina</taxon>
        <taxon>Leotiomycetes</taxon>
        <taxon>Helotiales</taxon>
        <taxon>Hyaloscyphaceae</taxon>
        <taxon>Hyaloscypha</taxon>
        <taxon>Hyaloscypha variabilis</taxon>
    </lineage>
</organism>
<dbReference type="Pfam" id="PF06985">
    <property type="entry name" value="HET"/>
    <property type="match status" value="1"/>
</dbReference>
<name>A0A2J6R0Z0_HYAVF</name>
<gene>
    <name evidence="2" type="ORF">L207DRAFT_440889</name>
</gene>
<dbReference type="STRING" id="1149755.A0A2J6R0Z0"/>
<keyword evidence="3" id="KW-1185">Reference proteome</keyword>
<accession>A0A2J6R0Z0</accession>
<dbReference type="AlphaFoldDB" id="A0A2J6R0Z0"/>
<evidence type="ECO:0000313" key="3">
    <source>
        <dbReference type="Proteomes" id="UP000235786"/>
    </source>
</evidence>
<feature type="domain" description="Heterokaryon incompatibility" evidence="1">
    <location>
        <begin position="69"/>
        <end position="219"/>
    </location>
</feature>
<proteinExistence type="predicted"/>
<dbReference type="PANTHER" id="PTHR33112">
    <property type="entry name" value="DOMAIN PROTEIN, PUTATIVE-RELATED"/>
    <property type="match status" value="1"/>
</dbReference>
<protein>
    <submittedName>
        <fullName evidence="2">HET-domain-containing protein</fullName>
    </submittedName>
</protein>